<dbReference type="EMBL" id="CAMXCT030001558">
    <property type="protein sequence ID" value="CAL4778512.1"/>
    <property type="molecule type" value="Genomic_DNA"/>
</dbReference>
<gene>
    <name evidence="2" type="ORF">C1SCF055_LOCUS18127</name>
</gene>
<feature type="compositionally biased region" description="Basic and acidic residues" evidence="1">
    <location>
        <begin position="142"/>
        <end position="153"/>
    </location>
</feature>
<dbReference type="EMBL" id="CAMXCT010001558">
    <property type="protein sequence ID" value="CAI3991200.1"/>
    <property type="molecule type" value="Genomic_DNA"/>
</dbReference>
<reference evidence="3 4" key="2">
    <citation type="submission" date="2024-05" db="EMBL/GenBank/DDBJ databases">
        <authorList>
            <person name="Chen Y."/>
            <person name="Shah S."/>
            <person name="Dougan E. K."/>
            <person name="Thang M."/>
            <person name="Chan C."/>
        </authorList>
    </citation>
    <scope>NUCLEOTIDE SEQUENCE [LARGE SCALE GENOMIC DNA]</scope>
</reference>
<evidence type="ECO:0000313" key="2">
    <source>
        <dbReference type="EMBL" id="CAI3991200.1"/>
    </source>
</evidence>
<dbReference type="Proteomes" id="UP001152797">
    <property type="component" value="Unassembled WGS sequence"/>
</dbReference>
<organism evidence="2">
    <name type="scientific">Cladocopium goreaui</name>
    <dbReference type="NCBI Taxonomy" id="2562237"/>
    <lineage>
        <taxon>Eukaryota</taxon>
        <taxon>Sar</taxon>
        <taxon>Alveolata</taxon>
        <taxon>Dinophyceae</taxon>
        <taxon>Suessiales</taxon>
        <taxon>Symbiodiniaceae</taxon>
        <taxon>Cladocopium</taxon>
    </lineage>
</organism>
<proteinExistence type="predicted"/>
<dbReference type="OrthoDB" id="415864at2759"/>
<name>A0A9P1CGK1_9DINO</name>
<keyword evidence="4" id="KW-1185">Reference proteome</keyword>
<protein>
    <submittedName>
        <fullName evidence="3">Xylem cysteine proteinase 1</fullName>
    </submittedName>
</protein>
<evidence type="ECO:0000313" key="3">
    <source>
        <dbReference type="EMBL" id="CAL4778512.1"/>
    </source>
</evidence>
<comment type="caution">
    <text evidence="2">The sequence shown here is derived from an EMBL/GenBank/DDBJ whole genome shotgun (WGS) entry which is preliminary data.</text>
</comment>
<reference evidence="2" key="1">
    <citation type="submission" date="2022-10" db="EMBL/GenBank/DDBJ databases">
        <authorList>
            <person name="Chen Y."/>
            <person name="Dougan E. K."/>
            <person name="Chan C."/>
            <person name="Rhodes N."/>
            <person name="Thang M."/>
        </authorList>
    </citation>
    <scope>NUCLEOTIDE SEQUENCE</scope>
</reference>
<sequence length="159" mass="17895">MDGERWVDYGRGLSTAEEAVSSTIDQILTDGGMLLWQKYLERKAFSFAATAISEALVSRLRMCYVHHDHGEALHDGALGAEWQIEEEPSTCEVDSWARMHLPVRRTKNEEANQSAAKAPKLRRAPASRAKFNTAQTKVAEFQPRRCDGRHESASRLLPQ</sequence>
<accession>A0A9P1CGK1</accession>
<evidence type="ECO:0000256" key="1">
    <source>
        <dbReference type="SAM" id="MobiDB-lite"/>
    </source>
</evidence>
<dbReference type="EMBL" id="CAMXCT020001558">
    <property type="protein sequence ID" value="CAL1144575.1"/>
    <property type="molecule type" value="Genomic_DNA"/>
</dbReference>
<evidence type="ECO:0000313" key="4">
    <source>
        <dbReference type="Proteomes" id="UP001152797"/>
    </source>
</evidence>
<feature type="region of interest" description="Disordered" evidence="1">
    <location>
        <begin position="105"/>
        <end position="159"/>
    </location>
</feature>
<dbReference type="AlphaFoldDB" id="A0A9P1CGK1"/>